<dbReference type="Pfam" id="PF16492">
    <property type="entry name" value="Cadherin_C_2"/>
    <property type="match status" value="1"/>
</dbReference>
<accession>A0A3B5LAB1</accession>
<dbReference type="FunFam" id="2.60.40.60:FF:000002">
    <property type="entry name" value="Protocadherin alpha 2"/>
    <property type="match status" value="1"/>
</dbReference>
<dbReference type="InterPro" id="IPR050174">
    <property type="entry name" value="Protocadherin/Cadherin-CA"/>
</dbReference>
<dbReference type="GO" id="GO:0009653">
    <property type="term" value="P:anatomical structure morphogenesis"/>
    <property type="evidence" value="ECO:0007669"/>
    <property type="project" value="UniProtKB-ARBA"/>
</dbReference>
<keyword evidence="9 12" id="KW-0472">Membrane</keyword>
<keyword evidence="8 12" id="KW-1133">Transmembrane helix</keyword>
<dbReference type="PANTHER" id="PTHR24028:SF288">
    <property type="entry name" value="PROTOCADHERIN ALPHA-C2-LIKE-RELATED"/>
    <property type="match status" value="1"/>
</dbReference>
<reference evidence="14" key="2">
    <citation type="submission" date="2025-09" db="UniProtKB">
        <authorList>
            <consortium name="Ensembl"/>
        </authorList>
    </citation>
    <scope>IDENTIFICATION</scope>
</reference>
<dbReference type="Pfam" id="PF00028">
    <property type="entry name" value="Cadherin"/>
    <property type="match status" value="5"/>
</dbReference>
<dbReference type="PROSITE" id="PS50268">
    <property type="entry name" value="CADHERIN_2"/>
    <property type="match status" value="5"/>
</dbReference>
<protein>
    <recommendedName>
        <fullName evidence="13">Cadherin domain-containing protein</fullName>
    </recommendedName>
</protein>
<name>A0A3B5LAB1_9TELE</name>
<evidence type="ECO:0000259" key="13">
    <source>
        <dbReference type="PROSITE" id="PS50268"/>
    </source>
</evidence>
<comment type="subcellular location">
    <subcellularLocation>
        <location evidence="1">Cell membrane</location>
        <topology evidence="1">Single-pass type I membrane protein</topology>
    </subcellularLocation>
</comment>
<dbReference type="GO" id="GO:0007156">
    <property type="term" value="P:homophilic cell adhesion via plasma membrane adhesion molecules"/>
    <property type="evidence" value="ECO:0007669"/>
    <property type="project" value="InterPro"/>
</dbReference>
<dbReference type="Proteomes" id="UP000261380">
    <property type="component" value="Unplaced"/>
</dbReference>
<evidence type="ECO:0000256" key="9">
    <source>
        <dbReference type="ARBA" id="ARBA00023136"/>
    </source>
</evidence>
<feature type="domain" description="Cadherin" evidence="13">
    <location>
        <begin position="218"/>
        <end position="322"/>
    </location>
</feature>
<evidence type="ECO:0000256" key="12">
    <source>
        <dbReference type="SAM" id="Phobius"/>
    </source>
</evidence>
<keyword evidence="4" id="KW-0732">Signal</keyword>
<dbReference type="FunFam" id="2.60.40.60:FF:000129">
    <property type="entry name" value="protocadherin alpha-C2 isoform X1"/>
    <property type="match status" value="1"/>
</dbReference>
<organism evidence="14 15">
    <name type="scientific">Xiphophorus couchianus</name>
    <name type="common">Monterrey platyfish</name>
    <dbReference type="NCBI Taxonomy" id="32473"/>
    <lineage>
        <taxon>Eukaryota</taxon>
        <taxon>Metazoa</taxon>
        <taxon>Chordata</taxon>
        <taxon>Craniata</taxon>
        <taxon>Vertebrata</taxon>
        <taxon>Euteleostomi</taxon>
        <taxon>Actinopterygii</taxon>
        <taxon>Neopterygii</taxon>
        <taxon>Teleostei</taxon>
        <taxon>Neoteleostei</taxon>
        <taxon>Acanthomorphata</taxon>
        <taxon>Ovalentaria</taxon>
        <taxon>Atherinomorphae</taxon>
        <taxon>Cyprinodontiformes</taxon>
        <taxon>Poeciliidae</taxon>
        <taxon>Poeciliinae</taxon>
        <taxon>Xiphophorus</taxon>
    </lineage>
</organism>
<dbReference type="InterPro" id="IPR020894">
    <property type="entry name" value="Cadherin_CS"/>
</dbReference>
<dbReference type="InterPro" id="IPR015919">
    <property type="entry name" value="Cadherin-like_sf"/>
</dbReference>
<proteinExistence type="predicted"/>
<evidence type="ECO:0000256" key="4">
    <source>
        <dbReference type="ARBA" id="ARBA00022729"/>
    </source>
</evidence>
<evidence type="ECO:0000256" key="7">
    <source>
        <dbReference type="ARBA" id="ARBA00022889"/>
    </source>
</evidence>
<evidence type="ECO:0000256" key="8">
    <source>
        <dbReference type="ARBA" id="ARBA00022989"/>
    </source>
</evidence>
<keyword evidence="3 12" id="KW-0812">Transmembrane</keyword>
<sequence length="670" mass="74600">VQLFCCQLTTDFFSGAERFSLNNAADPDVGTNSVKNYHLSASDNFAIEIQTGRDGTKFADLVLKRALDREQQAVHNLILTAVDGGVPTRTGTASIIVRVLDVNDNAPSFDKDQYVVDVMENSPIGSLVIKLNATDLDEGSNSDITYSYSLYTSERTQMMFNLNPENGEIRVKEMINYEDLKLYEMEVIASDKGPTSLSGQCRVTIQVTDMNDNHPEISIKSFQSPVKENVATDTVIAVVSVSDKDSGDNGQVDLHIPENMPFKLRESSDNYYELVVSEPLDREKVPEYEITFTVTDRGSPPLCDNETMTLELLDVNDNVPQFSQSFYTIRVMENNAPGSLLSSLTAFDPDLHENQYLVYFIIEKEIANTSMSMLFSINPENGNLYALKTFDYEIEKEFLFHIEARDSGSPPLSSNVTVHIIIVDQNDNAPVIVSPWRAHGSVVEEKIPRSTDKGSLVAKVIALDTDSVHNSRITYQFLQVTDASLFSLDQYNGEIRTMRMFSYKDSRHHRLVVVAKDNGQPALSATVTIKLLTMPLEYDIFSDINLYLVIGLASVSFLLLITILVTIVLKCQKPKHSKTAPPSRNSVISERNSTIADSTLVSNDAYWYSLFLAETRKGKLVVRQPVPKGSRYIVSSIPRGTGLSETSDSAASTLQVGLQLICVFFFFDMP</sequence>
<keyword evidence="5" id="KW-0677">Repeat</keyword>
<keyword evidence="10" id="KW-0325">Glycoprotein</keyword>
<evidence type="ECO:0000256" key="11">
    <source>
        <dbReference type="PROSITE-ProRule" id="PRU00043"/>
    </source>
</evidence>
<feature type="domain" description="Cadherin" evidence="13">
    <location>
        <begin position="323"/>
        <end position="432"/>
    </location>
</feature>
<feature type="transmembrane region" description="Helical" evidence="12">
    <location>
        <begin position="546"/>
        <end position="569"/>
    </location>
</feature>
<dbReference type="PANTHER" id="PTHR24028">
    <property type="entry name" value="CADHERIN-87A"/>
    <property type="match status" value="1"/>
</dbReference>
<evidence type="ECO:0000256" key="5">
    <source>
        <dbReference type="ARBA" id="ARBA00022737"/>
    </source>
</evidence>
<dbReference type="PROSITE" id="PS00232">
    <property type="entry name" value="CADHERIN_1"/>
    <property type="match status" value="2"/>
</dbReference>
<dbReference type="GeneTree" id="ENSGT00940000164725"/>
<keyword evidence="15" id="KW-1185">Reference proteome</keyword>
<dbReference type="GO" id="GO:0005886">
    <property type="term" value="C:plasma membrane"/>
    <property type="evidence" value="ECO:0007669"/>
    <property type="project" value="UniProtKB-SubCell"/>
</dbReference>
<evidence type="ECO:0000256" key="10">
    <source>
        <dbReference type="ARBA" id="ARBA00023180"/>
    </source>
</evidence>
<dbReference type="PRINTS" id="PR00205">
    <property type="entry name" value="CADHERIN"/>
</dbReference>
<evidence type="ECO:0000256" key="2">
    <source>
        <dbReference type="ARBA" id="ARBA00022475"/>
    </source>
</evidence>
<evidence type="ECO:0000256" key="6">
    <source>
        <dbReference type="ARBA" id="ARBA00022837"/>
    </source>
</evidence>
<dbReference type="Ensembl" id="ENSXCOT00000009244.1">
    <property type="protein sequence ID" value="ENSXCOP00000009133.1"/>
    <property type="gene ID" value="ENSXCOG00000006970.1"/>
</dbReference>
<evidence type="ECO:0000313" key="14">
    <source>
        <dbReference type="Ensembl" id="ENSXCOP00000009133.1"/>
    </source>
</evidence>
<dbReference type="FunFam" id="2.60.40.60:FF:000001">
    <property type="entry name" value="Protocadherin alpha 2"/>
    <property type="match status" value="1"/>
</dbReference>
<keyword evidence="6 11" id="KW-0106">Calcium</keyword>
<dbReference type="AlphaFoldDB" id="A0A3B5LAB1"/>
<feature type="domain" description="Cadherin" evidence="13">
    <location>
        <begin position="447"/>
        <end position="531"/>
    </location>
</feature>
<evidence type="ECO:0000256" key="1">
    <source>
        <dbReference type="ARBA" id="ARBA00004251"/>
    </source>
</evidence>
<dbReference type="SMART" id="SM00112">
    <property type="entry name" value="CA"/>
    <property type="match status" value="5"/>
</dbReference>
<evidence type="ECO:0000313" key="15">
    <source>
        <dbReference type="Proteomes" id="UP000261380"/>
    </source>
</evidence>
<dbReference type="FunFam" id="2.60.40.60:FF:000004">
    <property type="entry name" value="Protocadherin 1 gamma 2"/>
    <property type="match status" value="1"/>
</dbReference>
<feature type="domain" description="Cadherin" evidence="13">
    <location>
        <begin position="24"/>
        <end position="109"/>
    </location>
</feature>
<feature type="domain" description="Cadherin" evidence="13">
    <location>
        <begin position="110"/>
        <end position="217"/>
    </location>
</feature>
<dbReference type="InterPro" id="IPR002126">
    <property type="entry name" value="Cadherin-like_dom"/>
</dbReference>
<keyword evidence="2" id="KW-1003">Cell membrane</keyword>
<keyword evidence="7" id="KW-0130">Cell adhesion</keyword>
<dbReference type="CDD" id="cd11304">
    <property type="entry name" value="Cadherin_repeat"/>
    <property type="match status" value="5"/>
</dbReference>
<dbReference type="InterPro" id="IPR032455">
    <property type="entry name" value="Cadherin_C"/>
</dbReference>
<dbReference type="SUPFAM" id="SSF49313">
    <property type="entry name" value="Cadherin-like"/>
    <property type="match status" value="5"/>
</dbReference>
<dbReference type="FunFam" id="2.60.40.60:FF:000007">
    <property type="entry name" value="Protocadherin alpha 2"/>
    <property type="match status" value="1"/>
</dbReference>
<dbReference type="Gene3D" id="2.60.40.60">
    <property type="entry name" value="Cadherins"/>
    <property type="match status" value="5"/>
</dbReference>
<reference evidence="14" key="1">
    <citation type="submission" date="2025-08" db="UniProtKB">
        <authorList>
            <consortium name="Ensembl"/>
        </authorList>
    </citation>
    <scope>IDENTIFICATION</scope>
</reference>
<dbReference type="GO" id="GO:0005509">
    <property type="term" value="F:calcium ion binding"/>
    <property type="evidence" value="ECO:0007669"/>
    <property type="project" value="UniProtKB-UniRule"/>
</dbReference>
<evidence type="ECO:0000256" key="3">
    <source>
        <dbReference type="ARBA" id="ARBA00022692"/>
    </source>
</evidence>